<dbReference type="AlphaFoldDB" id="A0A1I0AD53"/>
<evidence type="ECO:0000313" key="1">
    <source>
        <dbReference type="EMBL" id="SES91197.1"/>
    </source>
</evidence>
<evidence type="ECO:0000313" key="2">
    <source>
        <dbReference type="Proteomes" id="UP000242642"/>
    </source>
</evidence>
<dbReference type="STRING" id="1123402.SAMN02583745_00863"/>
<protein>
    <submittedName>
        <fullName evidence="1">Uncharacterized protein</fullName>
    </submittedName>
</protein>
<accession>A0A1I0AD53</accession>
<keyword evidence="2" id="KW-1185">Reference proteome</keyword>
<gene>
    <name evidence="1" type="ORF">SAMN02583745_00863</name>
</gene>
<reference evidence="2" key="1">
    <citation type="submission" date="2016-10" db="EMBL/GenBank/DDBJ databases">
        <authorList>
            <person name="Varghese N."/>
            <person name="Submissions S."/>
        </authorList>
    </citation>
    <scope>NUCLEOTIDE SEQUENCE [LARGE SCALE GENOMIC DNA]</scope>
    <source>
        <strain evidence="2">DSM 18579</strain>
    </source>
</reference>
<dbReference type="EMBL" id="FOHV01000005">
    <property type="protein sequence ID" value="SES91197.1"/>
    <property type="molecule type" value="Genomic_DNA"/>
</dbReference>
<proteinExistence type="predicted"/>
<dbReference type="Proteomes" id="UP000242642">
    <property type="component" value="Unassembled WGS sequence"/>
</dbReference>
<organism evidence="1 2">
    <name type="scientific">Thorsellia anophelis DSM 18579</name>
    <dbReference type="NCBI Taxonomy" id="1123402"/>
    <lineage>
        <taxon>Bacteria</taxon>
        <taxon>Pseudomonadati</taxon>
        <taxon>Pseudomonadota</taxon>
        <taxon>Gammaproteobacteria</taxon>
        <taxon>Enterobacterales</taxon>
        <taxon>Thorselliaceae</taxon>
        <taxon>Thorsellia</taxon>
    </lineage>
</organism>
<name>A0A1I0AD53_9GAMM</name>
<sequence length="86" mass="10102">MENKFQLSPALADAVRAIIEQSRFIGLGQFSTRFSWGTPQFTLRFFSPQACVKQLRSFLRQVVALPHENKFETVLNFFINNTYIWR</sequence>